<evidence type="ECO:0000313" key="3">
    <source>
        <dbReference type="Proteomes" id="UP001498476"/>
    </source>
</evidence>
<evidence type="ECO:0000256" key="1">
    <source>
        <dbReference type="ARBA" id="ARBA00022679"/>
    </source>
</evidence>
<proteinExistence type="predicted"/>
<dbReference type="PANTHER" id="PTHR31642:SF310">
    <property type="entry name" value="FATTY ALCOHOL:CAFFEOYL-COA ACYLTRANSFERASE"/>
    <property type="match status" value="1"/>
</dbReference>
<dbReference type="Gene3D" id="3.30.559.10">
    <property type="entry name" value="Chloramphenicol acetyltransferase-like domain"/>
    <property type="match status" value="2"/>
</dbReference>
<dbReference type="Proteomes" id="UP001498476">
    <property type="component" value="Unassembled WGS sequence"/>
</dbReference>
<keyword evidence="1" id="KW-0808">Transferase</keyword>
<name>A0ABR1GUF2_9HYPO</name>
<dbReference type="Pfam" id="PF02458">
    <property type="entry name" value="Transferase"/>
    <property type="match status" value="1"/>
</dbReference>
<accession>A0ABR1GUF2</accession>
<keyword evidence="3" id="KW-1185">Reference proteome</keyword>
<organism evidence="2 3">
    <name type="scientific">Neonectria punicea</name>
    <dbReference type="NCBI Taxonomy" id="979145"/>
    <lineage>
        <taxon>Eukaryota</taxon>
        <taxon>Fungi</taxon>
        <taxon>Dikarya</taxon>
        <taxon>Ascomycota</taxon>
        <taxon>Pezizomycotina</taxon>
        <taxon>Sordariomycetes</taxon>
        <taxon>Hypocreomycetidae</taxon>
        <taxon>Hypocreales</taxon>
        <taxon>Nectriaceae</taxon>
        <taxon>Neonectria</taxon>
    </lineage>
</organism>
<comment type="caution">
    <text evidence="2">The sequence shown here is derived from an EMBL/GenBank/DDBJ whole genome shotgun (WGS) entry which is preliminary data.</text>
</comment>
<sequence>MVNLFGLGAAAPSKVSSDRVVPLYFFDDTPVWRSFIMYSMFVFDDVLDTEKLRNALEQLVRMKGWQKLGARLRRDEKGALEYHIPAKFTDDRPAITYTHVQLEMSKADHLVAGQIPKPSERPSTVGDPDNLLCLMHSEGSPRKLDDYINADIPQLGLHTVSFNNATVVSIYWPHTAFDAMGKSALMKAWSLVLQGRQDEILPLCGVDSDPLEEIGRHPTEVHKLADHQLSALGMVRYGLNHLVEFGFRGNETRVVFVPAAFLKGLRDEAIRELSVDNTNGEELFLSEGDVLCAWSTRIAIAHLPPDSDTNVVLFNAYSLRSTLNKDLLPANTSYLSNATGFIHVPLTIKEINTKPVSYIASRIRQCISEYGTREQIKAFMAMVRESRLRTPLFFGDSSMHMVTYSNWTKAELFETDFSAAVVKADDSLKLTGHLPGKPTYIQNCQYGLTLPNAFPIIGKDSQGNYWMSGYLNKGNLDKIDQILADL</sequence>
<protein>
    <submittedName>
        <fullName evidence="2">Uncharacterized protein</fullName>
    </submittedName>
</protein>
<dbReference type="EMBL" id="JAZAVJ010000164">
    <property type="protein sequence ID" value="KAK7409049.1"/>
    <property type="molecule type" value="Genomic_DNA"/>
</dbReference>
<dbReference type="InterPro" id="IPR050317">
    <property type="entry name" value="Plant_Fungal_Acyltransferase"/>
</dbReference>
<evidence type="ECO:0000313" key="2">
    <source>
        <dbReference type="EMBL" id="KAK7409049.1"/>
    </source>
</evidence>
<reference evidence="2 3" key="1">
    <citation type="journal article" date="2025" name="Microbiol. Resour. Announc.">
        <title>Draft genome sequences for Neonectria magnoliae and Neonectria punicea, canker pathogens of Liriodendron tulipifera and Acer saccharum in West Virginia.</title>
        <authorList>
            <person name="Petronek H.M."/>
            <person name="Kasson M.T."/>
            <person name="Metheny A.M."/>
            <person name="Stauder C.M."/>
            <person name="Lovett B."/>
            <person name="Lynch S.C."/>
            <person name="Garnas J.R."/>
            <person name="Kasson L.R."/>
            <person name="Stajich J.E."/>
        </authorList>
    </citation>
    <scope>NUCLEOTIDE SEQUENCE [LARGE SCALE GENOMIC DNA]</scope>
    <source>
        <strain evidence="2 3">NRRL 64653</strain>
    </source>
</reference>
<dbReference type="PANTHER" id="PTHR31642">
    <property type="entry name" value="TRICHOTHECENE 3-O-ACETYLTRANSFERASE"/>
    <property type="match status" value="1"/>
</dbReference>
<gene>
    <name evidence="2" type="ORF">QQX98_008753</name>
</gene>
<dbReference type="InterPro" id="IPR023213">
    <property type="entry name" value="CAT-like_dom_sf"/>
</dbReference>